<comment type="caution">
    <text evidence="2">The sequence shown here is derived from an EMBL/GenBank/DDBJ whole genome shotgun (WGS) entry which is preliminary data.</text>
</comment>
<dbReference type="Proteomes" id="UP001139319">
    <property type="component" value="Unassembled WGS sequence"/>
</dbReference>
<dbReference type="RefSeq" id="WP_253967297.1">
    <property type="nucleotide sequence ID" value="NZ_JAMFTH010000001.1"/>
</dbReference>
<dbReference type="AlphaFoldDB" id="A0A9X2HVN7"/>
<accession>A0A9X2HVN7</accession>
<organism evidence="2 3">
    <name type="scientific">Gilvimarinus xylanilyticus</name>
    <dbReference type="NCBI Taxonomy" id="2944139"/>
    <lineage>
        <taxon>Bacteria</taxon>
        <taxon>Pseudomonadati</taxon>
        <taxon>Pseudomonadota</taxon>
        <taxon>Gammaproteobacteria</taxon>
        <taxon>Cellvibrionales</taxon>
        <taxon>Cellvibrionaceae</taxon>
        <taxon>Gilvimarinus</taxon>
    </lineage>
</organism>
<keyword evidence="3" id="KW-1185">Reference proteome</keyword>
<feature type="transmembrane region" description="Helical" evidence="1">
    <location>
        <begin position="35"/>
        <end position="54"/>
    </location>
</feature>
<dbReference type="EMBL" id="JAMFTH010000001">
    <property type="protein sequence ID" value="MCP8899035.1"/>
    <property type="molecule type" value="Genomic_DNA"/>
</dbReference>
<keyword evidence="1" id="KW-1133">Transmembrane helix</keyword>
<reference evidence="2" key="2">
    <citation type="submission" date="2023-01" db="EMBL/GenBank/DDBJ databases">
        <title>Gilvimarinus xylanilyticus HB14 isolated from Caulerpa lentillifera aquaculture base in Hainan, China.</title>
        <authorList>
            <person name="Zhang Y.-J."/>
        </authorList>
    </citation>
    <scope>NUCLEOTIDE SEQUENCE</scope>
    <source>
        <strain evidence="2">HB14</strain>
    </source>
</reference>
<sequence length="117" mass="13142">MDKQMLAWCVYLAGGVLLGLFVWRITRNWSRYIRHFLLVTYAVLVFTPFSLNLADKPDVYAPALFIAVLNTLFQGEDAGLDAAVTLALIWIVALVVSMGYLIASSFWRRPKAVASEE</sequence>
<name>A0A9X2HVN7_9GAMM</name>
<evidence type="ECO:0000313" key="3">
    <source>
        <dbReference type="Proteomes" id="UP001139319"/>
    </source>
</evidence>
<proteinExistence type="predicted"/>
<feature type="transmembrane region" description="Helical" evidence="1">
    <location>
        <begin position="82"/>
        <end position="103"/>
    </location>
</feature>
<keyword evidence="1" id="KW-0812">Transmembrane</keyword>
<gene>
    <name evidence="2" type="ORF">M6D89_06955</name>
</gene>
<keyword evidence="1" id="KW-0472">Membrane</keyword>
<reference evidence="2" key="1">
    <citation type="submission" date="2022-05" db="EMBL/GenBank/DDBJ databases">
        <authorList>
            <person name="Sun H.-N."/>
        </authorList>
    </citation>
    <scope>NUCLEOTIDE SEQUENCE</scope>
    <source>
        <strain evidence="2">HB14</strain>
    </source>
</reference>
<evidence type="ECO:0000256" key="1">
    <source>
        <dbReference type="SAM" id="Phobius"/>
    </source>
</evidence>
<evidence type="ECO:0000313" key="2">
    <source>
        <dbReference type="EMBL" id="MCP8899035.1"/>
    </source>
</evidence>
<protein>
    <submittedName>
        <fullName evidence="2">Uncharacterized protein</fullName>
    </submittedName>
</protein>
<feature type="transmembrane region" description="Helical" evidence="1">
    <location>
        <begin position="6"/>
        <end position="23"/>
    </location>
</feature>